<sequence length="93" mass="11059">MTQKYAVQISTALPEQLLIWNGEVRLKNYHMNSKQKRAEEKRCLAVEVSYQHHNDILNENILKLRENVQFEKVTNVCLRSENIENNWVDLFLS</sequence>
<organism evidence="1 2">
    <name type="scientific">Steinernema carpocapsae</name>
    <name type="common">Entomopathogenic nematode</name>
    <dbReference type="NCBI Taxonomy" id="34508"/>
    <lineage>
        <taxon>Eukaryota</taxon>
        <taxon>Metazoa</taxon>
        <taxon>Ecdysozoa</taxon>
        <taxon>Nematoda</taxon>
        <taxon>Chromadorea</taxon>
        <taxon>Rhabditida</taxon>
        <taxon>Tylenchina</taxon>
        <taxon>Panagrolaimomorpha</taxon>
        <taxon>Strongyloidoidea</taxon>
        <taxon>Steinernematidae</taxon>
        <taxon>Steinernema</taxon>
    </lineage>
</organism>
<dbReference type="Proteomes" id="UP000298663">
    <property type="component" value="Chromosome X"/>
</dbReference>
<evidence type="ECO:0000313" key="1">
    <source>
        <dbReference type="EMBL" id="TMS40137.1"/>
    </source>
</evidence>
<reference evidence="1 2" key="1">
    <citation type="journal article" date="2015" name="Genome Biol.">
        <title>Comparative genomics of Steinernema reveals deeply conserved gene regulatory networks.</title>
        <authorList>
            <person name="Dillman A.R."/>
            <person name="Macchietto M."/>
            <person name="Porter C.F."/>
            <person name="Rogers A."/>
            <person name="Williams B."/>
            <person name="Antoshechkin I."/>
            <person name="Lee M.M."/>
            <person name="Goodwin Z."/>
            <person name="Lu X."/>
            <person name="Lewis E.E."/>
            <person name="Goodrich-Blair H."/>
            <person name="Stock S.P."/>
            <person name="Adams B.J."/>
            <person name="Sternberg P.W."/>
            <person name="Mortazavi A."/>
        </authorList>
    </citation>
    <scope>NUCLEOTIDE SEQUENCE [LARGE SCALE GENOMIC DNA]</scope>
    <source>
        <strain evidence="1 2">ALL</strain>
    </source>
</reference>
<gene>
    <name evidence="1" type="ORF">L596_006556</name>
</gene>
<evidence type="ECO:0000313" key="2">
    <source>
        <dbReference type="Proteomes" id="UP000298663"/>
    </source>
</evidence>
<proteinExistence type="predicted"/>
<dbReference type="EMBL" id="CM016762">
    <property type="protein sequence ID" value="TMS40137.1"/>
    <property type="molecule type" value="Genomic_DNA"/>
</dbReference>
<reference evidence="1 2" key="2">
    <citation type="journal article" date="2019" name="G3 (Bethesda)">
        <title>Hybrid Assembly of the Genome of the Entomopathogenic Nematode Steinernema carpocapsae Identifies the X-Chromosome.</title>
        <authorList>
            <person name="Serra L."/>
            <person name="Macchietto M."/>
            <person name="Macias-Munoz A."/>
            <person name="McGill C.J."/>
            <person name="Rodriguez I.M."/>
            <person name="Rodriguez B."/>
            <person name="Murad R."/>
            <person name="Mortazavi A."/>
        </authorList>
    </citation>
    <scope>NUCLEOTIDE SEQUENCE [LARGE SCALE GENOMIC DNA]</scope>
    <source>
        <strain evidence="1 2">ALL</strain>
    </source>
</reference>
<accession>A0A4U8V9N4</accession>
<dbReference type="AlphaFoldDB" id="A0A4U8V9N4"/>
<keyword evidence="2" id="KW-1185">Reference proteome</keyword>
<name>A0A4U8V9N4_STECR</name>
<protein>
    <submittedName>
        <fullName evidence="1">Uncharacterized protein</fullName>
    </submittedName>
</protein>